<dbReference type="GO" id="GO:0003677">
    <property type="term" value="F:DNA binding"/>
    <property type="evidence" value="ECO:0007669"/>
    <property type="project" value="UniProtKB-KW"/>
</dbReference>
<gene>
    <name evidence="1" type="ORF">PDMSB3_2720</name>
</gene>
<keyword evidence="2" id="KW-1185">Reference proteome</keyword>
<dbReference type="KEGG" id="pdio:PDMSB3_2720"/>
<sequence>METSEVVFKSAFDAVRFALCYSSQQYGETLMAKRLRGDSTSQGMGLVGLDGAGQAGQIRREMWEMPDLHLAALVARAAPHDVPCCCGAQCCSGHRPNQEWRAAIAWLTDASTAYVSGFSHYQVRRAIVERIFGSKEDLQDIAERCGAHRNTVGNHNTAVRRWLEGGKKSGEVGVTQVAWSAIERRFSDLGLLRTEAAA</sequence>
<dbReference type="Proteomes" id="UP000325811">
    <property type="component" value="Chromosome I"/>
</dbReference>
<reference evidence="1 2" key="1">
    <citation type="submission" date="2019-08" db="EMBL/GenBank/DDBJ databases">
        <authorList>
            <person name="Herpell B J."/>
        </authorList>
    </citation>
    <scope>NUCLEOTIDE SEQUENCE [LARGE SCALE GENOMIC DNA]</scope>
    <source>
        <strain evidence="2">Msb3</strain>
    </source>
</reference>
<name>A0A5Q4ZMJ7_9BURK</name>
<keyword evidence="1" id="KW-0238">DNA-binding</keyword>
<organism evidence="1 2">
    <name type="scientific">Paraburkholderia dioscoreae</name>
    <dbReference type="NCBI Taxonomy" id="2604047"/>
    <lineage>
        <taxon>Bacteria</taxon>
        <taxon>Pseudomonadati</taxon>
        <taxon>Pseudomonadota</taxon>
        <taxon>Betaproteobacteria</taxon>
        <taxon>Burkholderiales</taxon>
        <taxon>Burkholderiaceae</taxon>
        <taxon>Paraburkholderia</taxon>
    </lineage>
</organism>
<proteinExistence type="predicted"/>
<dbReference type="RefSeq" id="WP_165186396.1">
    <property type="nucleotide sequence ID" value="NZ_LR699553.1"/>
</dbReference>
<accession>A0A5Q4ZMJ7</accession>
<dbReference type="AlphaFoldDB" id="A0A5Q4ZMJ7"/>
<evidence type="ECO:0000313" key="2">
    <source>
        <dbReference type="Proteomes" id="UP000325811"/>
    </source>
</evidence>
<dbReference type="EMBL" id="LR699553">
    <property type="protein sequence ID" value="VVD29176.1"/>
    <property type="molecule type" value="Genomic_DNA"/>
</dbReference>
<protein>
    <submittedName>
        <fullName evidence="1">DNA-binding protein</fullName>
    </submittedName>
</protein>
<evidence type="ECO:0000313" key="1">
    <source>
        <dbReference type="EMBL" id="VVD29176.1"/>
    </source>
</evidence>